<dbReference type="EMBL" id="GG745358">
    <property type="protein sequence ID" value="KNE68740.1"/>
    <property type="molecule type" value="Genomic_DNA"/>
</dbReference>
<organism evidence="1 2">
    <name type="scientific">Allomyces macrogynus (strain ATCC 38327)</name>
    <name type="common">Allomyces javanicus var. macrogynus</name>
    <dbReference type="NCBI Taxonomy" id="578462"/>
    <lineage>
        <taxon>Eukaryota</taxon>
        <taxon>Fungi</taxon>
        <taxon>Fungi incertae sedis</taxon>
        <taxon>Blastocladiomycota</taxon>
        <taxon>Blastocladiomycetes</taxon>
        <taxon>Blastocladiales</taxon>
        <taxon>Blastocladiaceae</taxon>
        <taxon>Allomyces</taxon>
    </lineage>
</organism>
<reference evidence="1 2" key="1">
    <citation type="submission" date="2009-11" db="EMBL/GenBank/DDBJ databases">
        <title>Annotation of Allomyces macrogynus ATCC 38327.</title>
        <authorList>
            <consortium name="The Broad Institute Genome Sequencing Platform"/>
            <person name="Russ C."/>
            <person name="Cuomo C."/>
            <person name="Burger G."/>
            <person name="Gray M.W."/>
            <person name="Holland P.W.H."/>
            <person name="King N."/>
            <person name="Lang F.B.F."/>
            <person name="Roger A.J."/>
            <person name="Ruiz-Trillo I."/>
            <person name="Young S.K."/>
            <person name="Zeng Q."/>
            <person name="Gargeya S."/>
            <person name="Fitzgerald M."/>
            <person name="Haas B."/>
            <person name="Abouelleil A."/>
            <person name="Alvarado L."/>
            <person name="Arachchi H.M."/>
            <person name="Berlin A."/>
            <person name="Chapman S.B."/>
            <person name="Gearin G."/>
            <person name="Goldberg J."/>
            <person name="Griggs A."/>
            <person name="Gujja S."/>
            <person name="Hansen M."/>
            <person name="Heiman D."/>
            <person name="Howarth C."/>
            <person name="Larimer J."/>
            <person name="Lui A."/>
            <person name="MacDonald P.J.P."/>
            <person name="McCowen C."/>
            <person name="Montmayeur A."/>
            <person name="Murphy C."/>
            <person name="Neiman D."/>
            <person name="Pearson M."/>
            <person name="Priest M."/>
            <person name="Roberts A."/>
            <person name="Saif S."/>
            <person name="Shea T."/>
            <person name="Sisk P."/>
            <person name="Stolte C."/>
            <person name="Sykes S."/>
            <person name="Wortman J."/>
            <person name="Nusbaum C."/>
            <person name="Birren B."/>
        </authorList>
    </citation>
    <scope>NUCLEOTIDE SEQUENCE [LARGE SCALE GENOMIC DNA]</scope>
    <source>
        <strain evidence="1 2">ATCC 38327</strain>
    </source>
</reference>
<sequence length="366" mass="40777">MALPLAPASADVATLLRLPVELAEEILVLAVRALSEPFPDQSEEQSAARCRYWAEHDHKPNLHLRAHLASCLYVLPTAAIPRVVRAVLERMQHCAPDAASGAGRVDILAMRRKLGLWLTETGTLKCHVSTCYSSIAAATRRGHIAVLNWWVHESNVRLDIPAGVLKCASVLESQADDPSMLEWWFTSGLLRGPAYERQPVDMCLMLASQKGHIRILECWRTVGAKFISHNIPPIRGLDAACIDGRVDVLDWWVASGLSYEYTTLALEFATKFGHIDVLDWWAKSGLPWELPRDLSRIIIHSRSKAVVEWWAAHGHCPQLSHAELAAAASNEEFDVLKYWAWTTPGLEGRDCTIELEQAHGILRGED</sequence>
<protein>
    <submittedName>
        <fullName evidence="1">Uncharacterized protein</fullName>
    </submittedName>
</protein>
<gene>
    <name evidence="1" type="ORF">AMAG_13381</name>
</gene>
<dbReference type="AlphaFoldDB" id="A0A0L0T268"/>
<keyword evidence="2" id="KW-1185">Reference proteome</keyword>
<dbReference type="VEuPathDB" id="FungiDB:AMAG_13381"/>
<dbReference type="STRING" id="578462.A0A0L0T268"/>
<dbReference type="InterPro" id="IPR002110">
    <property type="entry name" value="Ankyrin_rpt"/>
</dbReference>
<accession>A0A0L0T268</accession>
<dbReference type="SUPFAM" id="SSF140860">
    <property type="entry name" value="Pseudo ankyrin repeat-like"/>
    <property type="match status" value="2"/>
</dbReference>
<dbReference type="Pfam" id="PF13637">
    <property type="entry name" value="Ank_4"/>
    <property type="match status" value="1"/>
</dbReference>
<name>A0A0L0T268_ALLM3</name>
<evidence type="ECO:0000313" key="2">
    <source>
        <dbReference type="Proteomes" id="UP000054350"/>
    </source>
</evidence>
<proteinExistence type="predicted"/>
<reference evidence="2" key="2">
    <citation type="submission" date="2009-11" db="EMBL/GenBank/DDBJ databases">
        <title>The Genome Sequence of Allomyces macrogynus strain ATCC 38327.</title>
        <authorList>
            <consortium name="The Broad Institute Genome Sequencing Platform"/>
            <person name="Russ C."/>
            <person name="Cuomo C."/>
            <person name="Shea T."/>
            <person name="Young S.K."/>
            <person name="Zeng Q."/>
            <person name="Koehrsen M."/>
            <person name="Haas B."/>
            <person name="Borodovsky M."/>
            <person name="Guigo R."/>
            <person name="Alvarado L."/>
            <person name="Berlin A."/>
            <person name="Borenstein D."/>
            <person name="Chen Z."/>
            <person name="Engels R."/>
            <person name="Freedman E."/>
            <person name="Gellesch M."/>
            <person name="Goldberg J."/>
            <person name="Griggs A."/>
            <person name="Gujja S."/>
            <person name="Heiman D."/>
            <person name="Hepburn T."/>
            <person name="Howarth C."/>
            <person name="Jen D."/>
            <person name="Larson L."/>
            <person name="Lewis B."/>
            <person name="Mehta T."/>
            <person name="Park D."/>
            <person name="Pearson M."/>
            <person name="Roberts A."/>
            <person name="Saif S."/>
            <person name="Shenoy N."/>
            <person name="Sisk P."/>
            <person name="Stolte C."/>
            <person name="Sykes S."/>
            <person name="Walk T."/>
            <person name="White J."/>
            <person name="Yandava C."/>
            <person name="Burger G."/>
            <person name="Gray M.W."/>
            <person name="Holland P.W.H."/>
            <person name="King N."/>
            <person name="Lang F.B.F."/>
            <person name="Roger A.J."/>
            <person name="Ruiz-Trillo I."/>
            <person name="Lander E."/>
            <person name="Nusbaum C."/>
        </authorList>
    </citation>
    <scope>NUCLEOTIDE SEQUENCE [LARGE SCALE GENOMIC DNA]</scope>
    <source>
        <strain evidence="2">ATCC 38327</strain>
    </source>
</reference>
<dbReference type="OrthoDB" id="63159at2759"/>
<evidence type="ECO:0000313" key="1">
    <source>
        <dbReference type="EMBL" id="KNE68740.1"/>
    </source>
</evidence>
<dbReference type="Proteomes" id="UP000054350">
    <property type="component" value="Unassembled WGS sequence"/>
</dbReference>